<dbReference type="Proteomes" id="UP000240978">
    <property type="component" value="Unassembled WGS sequence"/>
</dbReference>
<name>A0A2P8GNG4_9BACT</name>
<dbReference type="AlphaFoldDB" id="A0A2P8GNG4"/>
<gene>
    <name evidence="2" type="ORF">CLV42_101235</name>
</gene>
<protein>
    <submittedName>
        <fullName evidence="2">Uncharacterized protein</fullName>
    </submittedName>
</protein>
<evidence type="ECO:0000313" key="2">
    <source>
        <dbReference type="EMBL" id="PSL35475.1"/>
    </source>
</evidence>
<reference evidence="2 3" key="1">
    <citation type="submission" date="2018-03" db="EMBL/GenBank/DDBJ databases">
        <title>Genomic Encyclopedia of Archaeal and Bacterial Type Strains, Phase II (KMG-II): from individual species to whole genera.</title>
        <authorList>
            <person name="Goeker M."/>
        </authorList>
    </citation>
    <scope>NUCLEOTIDE SEQUENCE [LARGE SCALE GENOMIC DNA]</scope>
    <source>
        <strain evidence="2 3">DSM 18107</strain>
    </source>
</reference>
<sequence length="224" mass="25170">MFRNMFALIFLVAAYTNVFAQEGLYTSAQEWPVKISDGWFTARTISFGQYATSSRKNGIADKEIVSFIKDPLNPFNCRVSGKDENILIQVIQAAHIAFSGHSLPSFLDNMPATALFSYILINGTKNEPLKRWEMILKDVNYLELNENKPAGILRSADDEVRLTAHNRFGTKNSYENICYEFHIRRQVVAAVVTGAHPRVWMSAEMEGKPLQPVLVAAIGALLVR</sequence>
<feature type="signal peptide" evidence="1">
    <location>
        <begin position="1"/>
        <end position="20"/>
    </location>
</feature>
<accession>A0A2P8GNG4</accession>
<proteinExistence type="predicted"/>
<dbReference type="EMBL" id="PYGK01000001">
    <property type="protein sequence ID" value="PSL35475.1"/>
    <property type="molecule type" value="Genomic_DNA"/>
</dbReference>
<organism evidence="2 3">
    <name type="scientific">Chitinophaga ginsengisoli</name>
    <dbReference type="NCBI Taxonomy" id="363837"/>
    <lineage>
        <taxon>Bacteria</taxon>
        <taxon>Pseudomonadati</taxon>
        <taxon>Bacteroidota</taxon>
        <taxon>Chitinophagia</taxon>
        <taxon>Chitinophagales</taxon>
        <taxon>Chitinophagaceae</taxon>
        <taxon>Chitinophaga</taxon>
    </lineage>
</organism>
<evidence type="ECO:0000256" key="1">
    <source>
        <dbReference type="SAM" id="SignalP"/>
    </source>
</evidence>
<keyword evidence="3" id="KW-1185">Reference proteome</keyword>
<feature type="chain" id="PRO_5015148644" evidence="1">
    <location>
        <begin position="21"/>
        <end position="224"/>
    </location>
</feature>
<comment type="caution">
    <text evidence="2">The sequence shown here is derived from an EMBL/GenBank/DDBJ whole genome shotgun (WGS) entry which is preliminary data.</text>
</comment>
<dbReference type="RefSeq" id="WP_106600068.1">
    <property type="nucleotide sequence ID" value="NZ_PYGK01000001.1"/>
</dbReference>
<dbReference type="OrthoDB" id="657859at2"/>
<evidence type="ECO:0000313" key="3">
    <source>
        <dbReference type="Proteomes" id="UP000240978"/>
    </source>
</evidence>
<keyword evidence="1" id="KW-0732">Signal</keyword>